<sequence>MSGKRRAGGLCAGERAGAARVAKSALPAQRYHLSAYFWLGRCFVLRAFLWSAQLCLGHHLCPECVRRFFI</sequence>
<comment type="caution">
    <text evidence="1">The sequence shown here is derived from an EMBL/GenBank/DDBJ whole genome shotgun (WGS) entry which is preliminary data.</text>
</comment>
<proteinExistence type="predicted"/>
<gene>
    <name evidence="1" type="ORF">DL89DRAFT_115063</name>
</gene>
<accession>A0A1Y1VXA8</accession>
<dbReference type="EMBL" id="MCFD01000031">
    <property type="protein sequence ID" value="ORX65394.1"/>
    <property type="molecule type" value="Genomic_DNA"/>
</dbReference>
<organism evidence="1 2">
    <name type="scientific">Linderina pennispora</name>
    <dbReference type="NCBI Taxonomy" id="61395"/>
    <lineage>
        <taxon>Eukaryota</taxon>
        <taxon>Fungi</taxon>
        <taxon>Fungi incertae sedis</taxon>
        <taxon>Zoopagomycota</taxon>
        <taxon>Kickxellomycotina</taxon>
        <taxon>Kickxellomycetes</taxon>
        <taxon>Kickxellales</taxon>
        <taxon>Kickxellaceae</taxon>
        <taxon>Linderina</taxon>
    </lineage>
</organism>
<reference evidence="1 2" key="1">
    <citation type="submission" date="2016-07" db="EMBL/GenBank/DDBJ databases">
        <title>Pervasive Adenine N6-methylation of Active Genes in Fungi.</title>
        <authorList>
            <consortium name="DOE Joint Genome Institute"/>
            <person name="Mondo S.J."/>
            <person name="Dannebaum R.O."/>
            <person name="Kuo R.C."/>
            <person name="Labutti K."/>
            <person name="Haridas S."/>
            <person name="Kuo A."/>
            <person name="Salamov A."/>
            <person name="Ahrendt S.R."/>
            <person name="Lipzen A."/>
            <person name="Sullivan W."/>
            <person name="Andreopoulos W.B."/>
            <person name="Clum A."/>
            <person name="Lindquist E."/>
            <person name="Daum C."/>
            <person name="Ramamoorthy G.K."/>
            <person name="Gryganskyi A."/>
            <person name="Culley D."/>
            <person name="Magnuson J.K."/>
            <person name="James T.Y."/>
            <person name="O'Malley M.A."/>
            <person name="Stajich J.E."/>
            <person name="Spatafora J.W."/>
            <person name="Visel A."/>
            <person name="Grigoriev I.V."/>
        </authorList>
    </citation>
    <scope>NUCLEOTIDE SEQUENCE [LARGE SCALE GENOMIC DNA]</scope>
    <source>
        <strain evidence="1 2">ATCC 12442</strain>
    </source>
</reference>
<dbReference type="Proteomes" id="UP000193922">
    <property type="component" value="Unassembled WGS sequence"/>
</dbReference>
<protein>
    <submittedName>
        <fullName evidence="1">Uncharacterized protein</fullName>
    </submittedName>
</protein>
<dbReference type="AlphaFoldDB" id="A0A1Y1VXA8"/>
<dbReference type="RefSeq" id="XP_040739612.1">
    <property type="nucleotide sequence ID" value="XM_040883158.1"/>
</dbReference>
<dbReference type="GeneID" id="63799806"/>
<evidence type="ECO:0000313" key="1">
    <source>
        <dbReference type="EMBL" id="ORX65394.1"/>
    </source>
</evidence>
<name>A0A1Y1VXA8_9FUNG</name>
<keyword evidence="2" id="KW-1185">Reference proteome</keyword>
<evidence type="ECO:0000313" key="2">
    <source>
        <dbReference type="Proteomes" id="UP000193922"/>
    </source>
</evidence>